<dbReference type="SUPFAM" id="SSF48239">
    <property type="entry name" value="Terpenoid cyclases/Protein prenyltransferases"/>
    <property type="match status" value="1"/>
</dbReference>
<evidence type="ECO:0000313" key="2">
    <source>
        <dbReference type="Proteomes" id="UP000034076"/>
    </source>
</evidence>
<proteinExistence type="predicted"/>
<accession>A0A0M2ND04</accession>
<dbReference type="Proteomes" id="UP000034076">
    <property type="component" value="Unassembled WGS sequence"/>
</dbReference>
<dbReference type="RefSeq" id="WP_046444250.1">
    <property type="nucleotide sequence ID" value="NZ_LAYJ01000112.1"/>
</dbReference>
<comment type="caution">
    <text evidence="1">The sequence shown here is derived from an EMBL/GenBank/DDBJ whole genome shotgun (WGS) entry which is preliminary data.</text>
</comment>
<protein>
    <submittedName>
        <fullName evidence="1">Uncharacterized protein</fullName>
    </submittedName>
</protein>
<dbReference type="InterPro" id="IPR008930">
    <property type="entry name" value="Terpenoid_cyclase/PrenylTrfase"/>
</dbReference>
<evidence type="ECO:0000313" key="1">
    <source>
        <dbReference type="EMBL" id="KKI50404.1"/>
    </source>
</evidence>
<dbReference type="AlphaFoldDB" id="A0A0M2ND04"/>
<organism evidence="1 2">
    <name type="scientific">Christensenella hongkongensis</name>
    <dbReference type="NCBI Taxonomy" id="270498"/>
    <lineage>
        <taxon>Bacteria</taxon>
        <taxon>Bacillati</taxon>
        <taxon>Bacillota</taxon>
        <taxon>Clostridia</taxon>
        <taxon>Christensenellales</taxon>
        <taxon>Christensenellaceae</taxon>
        <taxon>Christensenella</taxon>
    </lineage>
</organism>
<gene>
    <name evidence="1" type="ORF">CHK_2467</name>
</gene>
<keyword evidence="2" id="KW-1185">Reference proteome</keyword>
<dbReference type="STRING" id="270498.CHK_2467"/>
<dbReference type="OrthoDB" id="1290722at2"/>
<name>A0A0M2ND04_9FIRM</name>
<sequence length="537" mass="61898">MKSNYADFVLKNAPRVITQIDRDPNSKTYGSCDRNFWHLKTRDFSSAILQQSGLVLALLYSNDFEGNVYYKNENIKEWAVATVYYWAKVQLKDGSFNEYYPHEHGFPPTAFSLFSACEIYKKLKLKDEMLVSKMAKTAHYLVEHIEENAFNQEMASIAALYSFYTIVKKEWVKEGCERKLKRILAMQKKEGWFPEYGGADIGYLSVTLDMLAAYYSMSGDEAVVEPINQIIGFIKYFVHPDATAGGEYGARNTTYCLPFGFQAAISWKNQDAAAIKQALYGAYDWHRNFYFMDSVDDRYFSHYLLHSFLRALEIEQAQEVEPAVLPCFENHYKYFEESGLISCTNENYHSIISLQKGGIIKVWKGKKEIMLDCGYRVDFGGGCVAAMNWLDPSYSIHVEKASVSVAGYMNRVTLKMPSPILHMGLRVISFLLGNKIIGFLKRKLIFVDQHCDIRFTRKIIWKEKQILIEDEFESDQEYRLIHATNMSLRHVASGKFFGKSDLLDRKNKDIPRAKKVIVKTELDIAAERATYQNEKLV</sequence>
<dbReference type="EMBL" id="LAYJ01000112">
    <property type="protein sequence ID" value="KKI50404.1"/>
    <property type="molecule type" value="Genomic_DNA"/>
</dbReference>
<reference evidence="1 2" key="1">
    <citation type="submission" date="2015-04" db="EMBL/GenBank/DDBJ databases">
        <title>Draft genome sequence of bacteremic isolate Catabacter hongkongensis type strain HKU16T.</title>
        <authorList>
            <person name="Lau S.K."/>
            <person name="Teng J.L."/>
            <person name="Huang Y."/>
            <person name="Curreem S.O."/>
            <person name="Tsui S.K."/>
            <person name="Woo P.C."/>
        </authorList>
    </citation>
    <scope>NUCLEOTIDE SEQUENCE [LARGE SCALE GENOMIC DNA]</scope>
    <source>
        <strain evidence="1 2">HKU16</strain>
    </source>
</reference>